<reference evidence="7" key="1">
    <citation type="submission" date="2009-11" db="EMBL/GenBank/DDBJ databases">
        <authorList>
            <consortium name="Porcine genome sequencing project"/>
        </authorList>
    </citation>
    <scope>NUCLEOTIDE SEQUENCE [LARGE SCALE GENOMIC DNA]</scope>
    <source>
        <strain evidence="7">Duroc</strain>
    </source>
</reference>
<dbReference type="InterPro" id="IPR000863">
    <property type="entry name" value="Sulfotransferase_dom"/>
</dbReference>
<evidence type="ECO:0000256" key="4">
    <source>
        <dbReference type="RuleBase" id="RU361155"/>
    </source>
</evidence>
<dbReference type="OMA" id="ATFQNMA"/>
<dbReference type="SUPFAM" id="SSF52540">
    <property type="entry name" value="P-loop containing nucleoside triphosphate hydrolases"/>
    <property type="match status" value="1"/>
</dbReference>
<evidence type="ECO:0000313" key="7">
    <source>
        <dbReference type="Proteomes" id="UP000008227"/>
    </source>
</evidence>
<comment type="similarity">
    <text evidence="1 4">Belongs to the sulfotransferase 1 family.</text>
</comment>
<reference evidence="6" key="3">
    <citation type="submission" date="2025-08" db="UniProtKB">
        <authorList>
            <consortium name="Ensembl"/>
        </authorList>
    </citation>
    <scope>IDENTIFICATION</scope>
</reference>
<evidence type="ECO:0000256" key="1">
    <source>
        <dbReference type="ARBA" id="ARBA00005771"/>
    </source>
</evidence>
<dbReference type="ExpressionAtlas" id="A0A287BE02">
    <property type="expression patterns" value="baseline and differential"/>
</dbReference>
<keyword evidence="7" id="KW-1185">Reference proteome</keyword>
<comment type="catalytic activity">
    <reaction evidence="3">
        <text>4-ethylphenol + 3'-phosphoadenylyl sulfate = 4-ethylphenyl sulfate + adenosine 3',5'-bisphosphate + H(+)</text>
        <dbReference type="Rhea" id="RHEA:70607"/>
        <dbReference type="ChEBI" id="CHEBI:15378"/>
        <dbReference type="ChEBI" id="CHEBI:49584"/>
        <dbReference type="ChEBI" id="CHEBI:58339"/>
        <dbReference type="ChEBI" id="CHEBI:58343"/>
        <dbReference type="ChEBI" id="CHEBI:133681"/>
    </reaction>
    <physiologicalReaction direction="left-to-right" evidence="3">
        <dbReference type="Rhea" id="RHEA:70608"/>
    </physiologicalReaction>
</comment>
<dbReference type="AlphaFoldDB" id="A0A287BE02"/>
<dbReference type="PANTHER" id="PTHR11783">
    <property type="entry name" value="SULFOTRANSFERASE SULT"/>
    <property type="match status" value="1"/>
</dbReference>
<dbReference type="Gene3D" id="3.40.50.300">
    <property type="entry name" value="P-loop containing nucleotide triphosphate hydrolases"/>
    <property type="match status" value="1"/>
</dbReference>
<proteinExistence type="inferred from homology"/>
<accession>A0A287BE02</accession>
<keyword evidence="2 4" id="KW-0808">Transferase</keyword>
<evidence type="ECO:0000313" key="6">
    <source>
        <dbReference type="Ensembl" id="ENSSSCP00000054758.1"/>
    </source>
</evidence>
<organism evidence="6 7">
    <name type="scientific">Sus scrofa</name>
    <name type="common">Pig</name>
    <dbReference type="NCBI Taxonomy" id="9823"/>
    <lineage>
        <taxon>Eukaryota</taxon>
        <taxon>Metazoa</taxon>
        <taxon>Chordata</taxon>
        <taxon>Craniata</taxon>
        <taxon>Vertebrata</taxon>
        <taxon>Euteleostomi</taxon>
        <taxon>Mammalia</taxon>
        <taxon>Eutheria</taxon>
        <taxon>Laurasiatheria</taxon>
        <taxon>Artiodactyla</taxon>
        <taxon>Suina</taxon>
        <taxon>Suidae</taxon>
        <taxon>Sus</taxon>
    </lineage>
</organism>
<dbReference type="Proteomes" id="UP000008227">
    <property type="component" value="Chromosome 1"/>
</dbReference>
<name>A0A287BE02_PIG</name>
<reference evidence="6" key="2">
    <citation type="journal article" date="2020" name="Gigascience">
        <title>An improved pig reference genome sequence to enable pig genetics and genomics research.</title>
        <authorList>
            <person name="Warr A."/>
            <person name="Affara N."/>
            <person name="Aken B."/>
            <person name="Beiki H."/>
            <person name="Bickhart D.M."/>
            <person name="Billis K."/>
            <person name="Chow W."/>
            <person name="Eory L."/>
            <person name="Finlayson H.A."/>
            <person name="Flicek P."/>
            <person name="Giron C.G."/>
            <person name="Griffin D.K."/>
            <person name="Hall R."/>
            <person name="Hannum G."/>
            <person name="Hourlier T."/>
            <person name="Howe K."/>
            <person name="Hume D.A."/>
            <person name="Izuogu O."/>
            <person name="Kim K."/>
            <person name="Koren S."/>
            <person name="Liu H."/>
            <person name="Manchanda N."/>
            <person name="Martin F.J."/>
            <person name="Nonneman D.J."/>
            <person name="O'Connor R.E."/>
            <person name="Phillippy A.M."/>
            <person name="Rohrer G.A."/>
            <person name="Rosen B.D."/>
            <person name="Rund L.A."/>
            <person name="Sargent C.A."/>
            <person name="Schook L.B."/>
            <person name="Schroeder S.G."/>
            <person name="Schwartz A.S."/>
            <person name="Skinner B.M."/>
            <person name="Talbot R."/>
            <person name="Tseng E."/>
            <person name="Tuggle C.K."/>
            <person name="Watson M."/>
            <person name="Smith T.P.L."/>
            <person name="Archibald A.L."/>
        </authorList>
    </citation>
    <scope>NUCLEOTIDE SEQUENCE [LARGE SCALE GENOMIC DNA]</scope>
    <source>
        <strain evidence="6">Duroc</strain>
    </source>
</reference>
<dbReference type="GO" id="GO:0005737">
    <property type="term" value="C:cytoplasm"/>
    <property type="evidence" value="ECO:0000318"/>
    <property type="project" value="GO_Central"/>
</dbReference>
<evidence type="ECO:0000259" key="5">
    <source>
        <dbReference type="Pfam" id="PF00685"/>
    </source>
</evidence>
<dbReference type="GO" id="GO:0051923">
    <property type="term" value="P:sulfation"/>
    <property type="evidence" value="ECO:0000318"/>
    <property type="project" value="GO_Central"/>
</dbReference>
<sequence>MDNTGTYLLNFKGCNCLCSFANVDYLEHLHDFEIRDDNVFIIAYPKSGKFEELSTIIDFYFQGHANVTKWICVEFKNSIFVKIVSLLSLKIIYIYRNPKDVLISYFHFSNWLLTLEPSHDIEHFMEKFPDGRVFGSLWFDHIRGWYEHRHDFNILFMMYEEMKKDLRSSVLKISSFLEKELSEEDLDAVVKQAAFENMKLDLQANYDHIIKLKMKPRTKDGHFLRTVGDWKNHLTVAQNERFDRIFQKKMKDFPFKFIRDTDEEYNQCQRHSSK</sequence>
<dbReference type="EC" id="2.8.2.-" evidence="4"/>
<feature type="domain" description="Sulfotransferase" evidence="5">
    <location>
        <begin position="84"/>
        <end position="253"/>
    </location>
</feature>
<dbReference type="InterPro" id="IPR027417">
    <property type="entry name" value="P-loop_NTPase"/>
</dbReference>
<protein>
    <recommendedName>
        <fullName evidence="4">Sulfotransferase</fullName>
        <ecNumber evidence="4">2.8.2.-</ecNumber>
    </recommendedName>
</protein>
<reference evidence="6" key="4">
    <citation type="submission" date="2025-09" db="UniProtKB">
        <authorList>
            <consortium name="Ensembl"/>
        </authorList>
    </citation>
    <scope>IDENTIFICATION</scope>
</reference>
<dbReference type="SMR" id="A0A287BE02"/>
<evidence type="ECO:0000256" key="2">
    <source>
        <dbReference type="ARBA" id="ARBA00022679"/>
    </source>
</evidence>
<dbReference type="Bgee" id="ENSSSCG00000025656">
    <property type="expression patterns" value="Expressed in liver and 4 other cell types or tissues"/>
</dbReference>
<dbReference type="InParanoid" id="A0A287BE02"/>
<dbReference type="Ensembl" id="ENSSSCT00000053616.1">
    <property type="protein sequence ID" value="ENSSSCP00000054758.1"/>
    <property type="gene ID" value="ENSSSCG00000025656.3"/>
</dbReference>
<dbReference type="GeneTree" id="ENSGT00940000156772"/>
<dbReference type="Pfam" id="PF00685">
    <property type="entry name" value="Sulfotransfer_1"/>
    <property type="match status" value="1"/>
</dbReference>
<evidence type="ECO:0000256" key="3">
    <source>
        <dbReference type="ARBA" id="ARBA00048219"/>
    </source>
</evidence>
<dbReference type="GO" id="GO:0008146">
    <property type="term" value="F:sulfotransferase activity"/>
    <property type="evidence" value="ECO:0000318"/>
    <property type="project" value="GO_Central"/>
</dbReference>